<evidence type="ECO:0008006" key="3">
    <source>
        <dbReference type="Google" id="ProtNLM"/>
    </source>
</evidence>
<protein>
    <recommendedName>
        <fullName evidence="3">Serine protease</fullName>
    </recommendedName>
</protein>
<dbReference type="EMBL" id="HE577327">
    <property type="protein sequence ID" value="CCC99245.1"/>
    <property type="molecule type" value="Genomic_DNA"/>
</dbReference>
<dbReference type="InterPro" id="IPR009003">
    <property type="entry name" value="Peptidase_S1_PA"/>
</dbReference>
<sequence>MAKASETGLTAQRLLKRLALPAPVLRLEGAGGTAPAGPVTDPRQRLEAARRLLAQLAAGTPDVDEAVVDRIIRDAEEALRKLDGDGEQAELRTGEILGLEAVIESDGSRPVLFVQDGTIDLQTPELNEGLGTYWREDAGRHLKNIERVVASVGAVQLPAFNNKRFGTAFVIAPGLVMTNRHVLEEAAQLVGGVWKWKYVVEVDFRGEYQRTEEHRFPLGEVLFTGPDAIERRVDFSHLDIAIIRVGGDQGKLPPPLTFERSVERVAVRAGPQPPIYVVGFPAQPFIQPPVQPPIQPPIQPDDVGQAPPQAGHEYEEVLERLYRKRYGSKRWSPGLVDAGAGQLAEDERGWIMSHDASTLAGNSGSCVVDFGETGERVVGLHFGGRPRVENWAHVVAALQHPLSGVEGIEWVEGPVETTTETISDNPECRAPSSTG</sequence>
<name>A0A9P1NN16_9PROT</name>
<dbReference type="InterPro" id="IPR043504">
    <property type="entry name" value="Peptidase_S1_PA_chymotrypsin"/>
</dbReference>
<evidence type="ECO:0000313" key="2">
    <source>
        <dbReference type="Proteomes" id="UP000007319"/>
    </source>
</evidence>
<reference evidence="1 2" key="1">
    <citation type="journal article" date="2011" name="PLoS Genet.">
        <title>Azospirillum genomes reveal transition of bacteria from aquatic to terrestrial environments.</title>
        <authorList>
            <person name="Wisniewski-Dye F."/>
            <person name="Borziak K."/>
            <person name="Khalsa-Moyers G."/>
            <person name="Alexandre G."/>
            <person name="Sukharnikov L.O."/>
            <person name="Wuichet K."/>
            <person name="Hurst G.B."/>
            <person name="McDonald W.H."/>
            <person name="Robertson J.S."/>
            <person name="Barbe V."/>
            <person name="Calteau A."/>
            <person name="Rouy Z."/>
            <person name="Mangenot S."/>
            <person name="Prigent-Combaret C."/>
            <person name="Normand P."/>
            <person name="Boyer M."/>
            <person name="Siguier P."/>
            <person name="Dessaux Y."/>
            <person name="Elmerich C."/>
            <person name="Condemine G."/>
            <person name="Krishnen G."/>
            <person name="Kennedy I."/>
            <person name="Paterson A.H."/>
            <person name="Gonzalez V."/>
            <person name="Mavingui P."/>
            <person name="Zhulin I.B."/>
        </authorList>
    </citation>
    <scope>NUCLEOTIDE SEQUENCE [LARGE SCALE GENOMIC DNA]</scope>
    <source>
        <strain evidence="1 2">Sp245</strain>
    </source>
</reference>
<proteinExistence type="predicted"/>
<dbReference type="KEGG" id="abs:AZOBR_180315"/>
<dbReference type="Pfam" id="PF13365">
    <property type="entry name" value="Trypsin_2"/>
    <property type="match status" value="1"/>
</dbReference>
<evidence type="ECO:0000313" key="1">
    <source>
        <dbReference type="EMBL" id="CCC99245.1"/>
    </source>
</evidence>
<dbReference type="SUPFAM" id="SSF50494">
    <property type="entry name" value="Trypsin-like serine proteases"/>
    <property type="match status" value="1"/>
</dbReference>
<gene>
    <name evidence="1" type="ORF">AZOBR_180315</name>
</gene>
<organism evidence="1 2">
    <name type="scientific">Azospirillum baldaniorum</name>
    <dbReference type="NCBI Taxonomy" id="1064539"/>
    <lineage>
        <taxon>Bacteria</taxon>
        <taxon>Pseudomonadati</taxon>
        <taxon>Pseudomonadota</taxon>
        <taxon>Alphaproteobacteria</taxon>
        <taxon>Rhodospirillales</taxon>
        <taxon>Azospirillaceae</taxon>
        <taxon>Azospirillum</taxon>
    </lineage>
</organism>
<dbReference type="AlphaFoldDB" id="A0A9P1NN16"/>
<dbReference type="Gene3D" id="2.40.10.10">
    <property type="entry name" value="Trypsin-like serine proteases"/>
    <property type="match status" value="1"/>
</dbReference>
<dbReference type="RefSeq" id="WP_014241420.1">
    <property type="nucleotide sequence ID" value="NC_016617.1"/>
</dbReference>
<keyword evidence="2" id="KW-1185">Reference proteome</keyword>
<accession>A0A9P1NN16</accession>
<dbReference type="Proteomes" id="UP000007319">
    <property type="component" value="Chromosome"/>
</dbReference>